<dbReference type="Proteomes" id="UP000005237">
    <property type="component" value="Unassembled WGS sequence"/>
</dbReference>
<keyword evidence="2" id="KW-1185">Reference proteome</keyword>
<dbReference type="AlphaFoldDB" id="A0A8R1ETA7"/>
<protein>
    <submittedName>
        <fullName evidence="1">Uncharacterized protein</fullName>
    </submittedName>
</protein>
<evidence type="ECO:0000313" key="1">
    <source>
        <dbReference type="EnsemblMetazoa" id="CJA42167b.1"/>
    </source>
</evidence>
<dbReference type="EnsemblMetazoa" id="CJA42167b.1">
    <property type="protein sequence ID" value="CJA42167b.1"/>
    <property type="gene ID" value="WBGene00218015"/>
</dbReference>
<evidence type="ECO:0000313" key="2">
    <source>
        <dbReference type="Proteomes" id="UP000005237"/>
    </source>
</evidence>
<reference evidence="1" key="2">
    <citation type="submission" date="2022-06" db="UniProtKB">
        <authorList>
            <consortium name="EnsemblMetazoa"/>
        </authorList>
    </citation>
    <scope>IDENTIFICATION</scope>
    <source>
        <strain evidence="1">DF5081</strain>
    </source>
</reference>
<sequence length="186" mass="21261">MYDEIILRVVRAIYLSETVFSPGETLKLDEYPNELEISEKCGLKGALMLESIEVLIGEKQMLAKINEVVYNSKKGSYNSDTLYGLLNSTVDSDIFVSQLLHFWREHGGLPFMNVDRLGNSIKINQNGSNLTVKNGKYMYKNVYQQPPQVFTFQQIQLLKVLALGNECHFGRFHFNSQSSNCRFKSC</sequence>
<accession>A0A8R1ETA7</accession>
<proteinExistence type="predicted"/>
<name>A0A8R1ETA7_CAEJA</name>
<reference evidence="2" key="1">
    <citation type="submission" date="2010-08" db="EMBL/GenBank/DDBJ databases">
        <authorList>
            <consortium name="Caenorhabditis japonica Sequencing Consortium"/>
            <person name="Wilson R.K."/>
        </authorList>
    </citation>
    <scope>NUCLEOTIDE SEQUENCE [LARGE SCALE GENOMIC DNA]</scope>
    <source>
        <strain evidence="2">DF5081</strain>
    </source>
</reference>
<organism evidence="1 2">
    <name type="scientific">Caenorhabditis japonica</name>
    <dbReference type="NCBI Taxonomy" id="281687"/>
    <lineage>
        <taxon>Eukaryota</taxon>
        <taxon>Metazoa</taxon>
        <taxon>Ecdysozoa</taxon>
        <taxon>Nematoda</taxon>
        <taxon>Chromadorea</taxon>
        <taxon>Rhabditida</taxon>
        <taxon>Rhabditina</taxon>
        <taxon>Rhabditomorpha</taxon>
        <taxon>Rhabditoidea</taxon>
        <taxon>Rhabditidae</taxon>
        <taxon>Peloderinae</taxon>
        <taxon>Caenorhabditis</taxon>
    </lineage>
</organism>